<dbReference type="InterPro" id="IPR011356">
    <property type="entry name" value="Leucine_aapep/pepB"/>
</dbReference>
<dbReference type="PANTHER" id="PTHR11963:SF23">
    <property type="entry name" value="CYTOSOL AMINOPEPTIDASE"/>
    <property type="match status" value="1"/>
</dbReference>
<evidence type="ECO:0000256" key="2">
    <source>
        <dbReference type="ARBA" id="ARBA00001585"/>
    </source>
</evidence>
<dbReference type="InterPro" id="IPR023042">
    <property type="entry name" value="Peptidase_M17_leu_NH2_pept"/>
</dbReference>
<organism evidence="9 10">
    <name type="scientific">Apatococcus fuscideae</name>
    <dbReference type="NCBI Taxonomy" id="2026836"/>
    <lineage>
        <taxon>Eukaryota</taxon>
        <taxon>Viridiplantae</taxon>
        <taxon>Chlorophyta</taxon>
        <taxon>core chlorophytes</taxon>
        <taxon>Trebouxiophyceae</taxon>
        <taxon>Chlorellales</taxon>
        <taxon>Chlorellaceae</taxon>
        <taxon>Apatococcus</taxon>
    </lineage>
</organism>
<evidence type="ECO:0000259" key="8">
    <source>
        <dbReference type="PROSITE" id="PS00631"/>
    </source>
</evidence>
<dbReference type="SUPFAM" id="SSF53187">
    <property type="entry name" value="Zn-dependent exopeptidases"/>
    <property type="match status" value="1"/>
</dbReference>
<comment type="similarity">
    <text evidence="3">Belongs to the peptidase M17 family.</text>
</comment>
<dbReference type="SUPFAM" id="SSF52949">
    <property type="entry name" value="Macro domain-like"/>
    <property type="match status" value="1"/>
</dbReference>
<proteinExistence type="inferred from homology"/>
<dbReference type="GO" id="GO:0070006">
    <property type="term" value="F:metalloaminopeptidase activity"/>
    <property type="evidence" value="ECO:0007669"/>
    <property type="project" value="InterPro"/>
</dbReference>
<dbReference type="CDD" id="cd00433">
    <property type="entry name" value="Peptidase_M17"/>
    <property type="match status" value="1"/>
</dbReference>
<dbReference type="PROSITE" id="PS00631">
    <property type="entry name" value="CYTOSOL_AP"/>
    <property type="match status" value="1"/>
</dbReference>
<dbReference type="InterPro" id="IPR000819">
    <property type="entry name" value="Peptidase_M17_C"/>
</dbReference>
<keyword evidence="7" id="KW-0378">Hydrolase</keyword>
<dbReference type="Gene3D" id="3.40.630.10">
    <property type="entry name" value="Zn peptidases"/>
    <property type="match status" value="1"/>
</dbReference>
<comment type="subunit">
    <text evidence="4">Homohexamer (dimer of homotrimers).</text>
</comment>
<comment type="catalytic activity">
    <reaction evidence="1">
        <text>Release of an N-terminal amino acid, Xaa-|-Yaa-, in which Xaa is preferably Leu, but may be other amino acids including Pro although not Arg or Lys, and Yaa may be Pro. Amino acid amides and methyl esters are also readily hydrolyzed, but rates on arylamides are exceedingly low.</text>
        <dbReference type="EC" id="3.4.11.1"/>
    </reaction>
</comment>
<reference evidence="9 10" key="1">
    <citation type="journal article" date="2024" name="Nat. Commun.">
        <title>Phylogenomics reveals the evolutionary origins of lichenization in chlorophyte algae.</title>
        <authorList>
            <person name="Puginier C."/>
            <person name="Libourel C."/>
            <person name="Otte J."/>
            <person name="Skaloud P."/>
            <person name="Haon M."/>
            <person name="Grisel S."/>
            <person name="Petersen M."/>
            <person name="Berrin J.G."/>
            <person name="Delaux P.M."/>
            <person name="Dal Grande F."/>
            <person name="Keller J."/>
        </authorList>
    </citation>
    <scope>NUCLEOTIDE SEQUENCE [LARGE SCALE GENOMIC DNA]</scope>
    <source>
        <strain evidence="9 10">SAG 2523</strain>
    </source>
</reference>
<comment type="caution">
    <text evidence="9">The sequence shown here is derived from an EMBL/GenBank/DDBJ whole genome shotgun (WGS) entry which is preliminary data.</text>
</comment>
<feature type="domain" description="Cytosol aminopeptidase" evidence="8">
    <location>
        <begin position="452"/>
        <end position="459"/>
    </location>
</feature>
<accession>A0AAW1SWY9</accession>
<name>A0AAW1SWY9_9CHLO</name>
<dbReference type="HAMAP" id="MF_00181">
    <property type="entry name" value="Cytosol_peptidase_M17"/>
    <property type="match status" value="1"/>
</dbReference>
<dbReference type="InterPro" id="IPR043472">
    <property type="entry name" value="Macro_dom-like"/>
</dbReference>
<gene>
    <name evidence="9" type="ORF">WJX84_005581</name>
</gene>
<sequence>MLNASNGLQRLTRVACTCGRFRARPDHQIRKIPVCLSRAPSFAELSKLDRALRAAPLCTRKFSSTRCGQTARAAMIDFPLASSAEGIQFPELPEITTSSADATSWKGDLLLIGVFEDDLHTPDGAATEFLDPGLLEWSKATEGLLAEIVAENEFKGKLGSKATVRWSSGAAKYIGVVGLGERSKATLVTNWGPSCFQAAGGQIAAEAKVLKAVSAAFIIGGNDTSLPDGSKDGMAAKVAAGVLLGAYEATRFKKDAKLSKLRKVEMLGGSGSTGLSEAVSLAKGTLLCRYVLEMPANIATPTLLANTAESIAAGSEGSISAKILEEDECRKMGMGLYLGVSECSAEPPKFIHLTYKPKGGSAKRKVALVGKGLTFDSGGYNLKVNGGIEMMKFDKGGACAVLGAAYGISQIQPTDVEVHFIIAACENMIDGRGMRPGDILTAMNGLTVEITNTDAEGRLTLGDALLYAQQQDITEVVDIATLTGACMVALGQKVAGVFTPSETVATSLKSASQAAGEKVWRMPMEESYWEDMKSPIADMRNAGTIRYGGAITAALFLKQYIDPKKVQWAHVDIAGPAWDTKEGGAVGFGARTLALWAMGKHA</sequence>
<dbReference type="Proteomes" id="UP001485043">
    <property type="component" value="Unassembled WGS sequence"/>
</dbReference>
<dbReference type="Gene3D" id="3.40.220.10">
    <property type="entry name" value="Leucine Aminopeptidase, subunit E, domain 1"/>
    <property type="match status" value="1"/>
</dbReference>
<dbReference type="GO" id="GO:0006508">
    <property type="term" value="P:proteolysis"/>
    <property type="evidence" value="ECO:0007669"/>
    <property type="project" value="UniProtKB-KW"/>
</dbReference>
<evidence type="ECO:0000256" key="5">
    <source>
        <dbReference type="ARBA" id="ARBA00022438"/>
    </source>
</evidence>
<protein>
    <recommendedName>
        <fullName evidence="8">Cytosol aminopeptidase domain-containing protein</fullName>
    </recommendedName>
</protein>
<evidence type="ECO:0000313" key="9">
    <source>
        <dbReference type="EMBL" id="KAK9861069.1"/>
    </source>
</evidence>
<dbReference type="InterPro" id="IPR008283">
    <property type="entry name" value="Peptidase_M17_N"/>
</dbReference>
<evidence type="ECO:0000256" key="3">
    <source>
        <dbReference type="ARBA" id="ARBA00009528"/>
    </source>
</evidence>
<evidence type="ECO:0000256" key="4">
    <source>
        <dbReference type="ARBA" id="ARBA00011867"/>
    </source>
</evidence>
<dbReference type="PANTHER" id="PTHR11963">
    <property type="entry name" value="LEUCINE AMINOPEPTIDASE-RELATED"/>
    <property type="match status" value="1"/>
</dbReference>
<dbReference type="AlphaFoldDB" id="A0AAW1SWY9"/>
<evidence type="ECO:0000256" key="6">
    <source>
        <dbReference type="ARBA" id="ARBA00022670"/>
    </source>
</evidence>
<evidence type="ECO:0000256" key="1">
    <source>
        <dbReference type="ARBA" id="ARBA00000135"/>
    </source>
</evidence>
<keyword evidence="5" id="KW-0031">Aminopeptidase</keyword>
<keyword evidence="10" id="KW-1185">Reference proteome</keyword>
<dbReference type="EMBL" id="JALJOV010000819">
    <property type="protein sequence ID" value="KAK9861069.1"/>
    <property type="molecule type" value="Genomic_DNA"/>
</dbReference>
<dbReference type="NCBIfam" id="NF002076">
    <property type="entry name" value="PRK00913.2-3"/>
    <property type="match status" value="1"/>
</dbReference>
<dbReference type="GO" id="GO:0005737">
    <property type="term" value="C:cytoplasm"/>
    <property type="evidence" value="ECO:0007669"/>
    <property type="project" value="InterPro"/>
</dbReference>
<evidence type="ECO:0000256" key="7">
    <source>
        <dbReference type="ARBA" id="ARBA00022801"/>
    </source>
</evidence>
<dbReference type="Pfam" id="PF02789">
    <property type="entry name" value="Peptidase_M17_N"/>
    <property type="match status" value="1"/>
</dbReference>
<comment type="catalytic activity">
    <reaction evidence="2">
        <text>Release of N-terminal proline from a peptide.</text>
        <dbReference type="EC" id="3.4.11.5"/>
    </reaction>
</comment>
<dbReference type="Pfam" id="PF00883">
    <property type="entry name" value="Peptidase_M17"/>
    <property type="match status" value="1"/>
</dbReference>
<dbReference type="GO" id="GO:0030145">
    <property type="term" value="F:manganese ion binding"/>
    <property type="evidence" value="ECO:0007669"/>
    <property type="project" value="InterPro"/>
</dbReference>
<evidence type="ECO:0000313" key="10">
    <source>
        <dbReference type="Proteomes" id="UP001485043"/>
    </source>
</evidence>
<keyword evidence="6" id="KW-0645">Protease</keyword>
<dbReference type="PRINTS" id="PR00481">
    <property type="entry name" value="LAMNOPPTDASE"/>
</dbReference>